<accession>A0A807LBE2</accession>
<name>A0A807LBE2_9ENTR</name>
<gene>
    <name evidence="1" type="ORF">BWI95_01710</name>
</gene>
<dbReference type="KEGG" id="kco:BWI95_01710"/>
<dbReference type="EMBL" id="CP019445">
    <property type="protein sequence ID" value="APZ03876.1"/>
    <property type="molecule type" value="Genomic_DNA"/>
</dbReference>
<organism evidence="1 2">
    <name type="scientific">Kosakonia cowanii JCM 10956 = DSM 18146</name>
    <dbReference type="NCBI Taxonomy" id="1300165"/>
    <lineage>
        <taxon>Bacteria</taxon>
        <taxon>Pseudomonadati</taxon>
        <taxon>Pseudomonadota</taxon>
        <taxon>Gammaproteobacteria</taxon>
        <taxon>Enterobacterales</taxon>
        <taxon>Enterobacteriaceae</taxon>
        <taxon>Kosakonia</taxon>
    </lineage>
</organism>
<dbReference type="RefSeq" id="WP_076768885.1">
    <property type="nucleotide sequence ID" value="NZ_CP019445.1"/>
</dbReference>
<keyword evidence="2" id="KW-1185">Reference proteome</keyword>
<protein>
    <submittedName>
        <fullName evidence="1">Uncharacterized protein</fullName>
    </submittedName>
</protein>
<proteinExistence type="predicted"/>
<dbReference type="AlphaFoldDB" id="A0A807LBE2"/>
<sequence length="474" mass="50486">MINGLNLTALLPSAARVSTSARVGTAAPASVNKASPADDASTKVMFGSQTPEIAAVYSLIPKKVNPAIAEQQHSQIQGLMGLASGGTSVSAFATLGSTLLSNLNDNRGDVVQTLRGADMGIARAPYDSAITMDIVTQSGTKVQLVMSQQDDGMTVQLKTDGEALNDDEAAAIAGLGKALGETLSGLGKQQPQLDISGLTQFDTRLLKSVDLKTDLRNDDKSLQSLNFHADNKTRSTAYEDGDFSLKMSSDMAHSAFAGNAAQQQIALSAWDSKFDKARTAGQGNYEQMAALKAVFRALNSNTSAETMPVVATNAIRIGDNGASQLSGLNDFSLSLTQTEKSVNPAKLQEKDRFAYTASQSTEANAHSDSSKSVKQTTRSNLSAAWHQAIDPSIPLALGTQKSSQSYYYHVVENSEENSTTLNYNGRGQLANVAHHQQVDNRETVKKYLLGKLVDESLNPEKYSRSWGLDILGKL</sequence>
<evidence type="ECO:0000313" key="1">
    <source>
        <dbReference type="EMBL" id="APZ03876.1"/>
    </source>
</evidence>
<evidence type="ECO:0000313" key="2">
    <source>
        <dbReference type="Proteomes" id="UP000187148"/>
    </source>
</evidence>
<dbReference type="Proteomes" id="UP000187148">
    <property type="component" value="Chromosome"/>
</dbReference>
<reference evidence="1 2" key="1">
    <citation type="submission" date="2017-01" db="EMBL/GenBank/DDBJ databases">
        <authorList>
            <person name="Cao J.-M."/>
        </authorList>
    </citation>
    <scope>NUCLEOTIDE SEQUENCE [LARGE SCALE GENOMIC DNA]</scope>
    <source>
        <strain evidence="1 2">888-76</strain>
    </source>
</reference>